<feature type="region of interest" description="Disordered" evidence="9">
    <location>
        <begin position="41"/>
        <end position="132"/>
    </location>
</feature>
<evidence type="ECO:0000256" key="10">
    <source>
        <dbReference type="SAM" id="SignalP"/>
    </source>
</evidence>
<comment type="pathway">
    <text evidence="1 8">Cell wall biogenesis; peptidoglycan biosynthesis.</text>
</comment>
<dbReference type="GO" id="GO:0005576">
    <property type="term" value="C:extracellular region"/>
    <property type="evidence" value="ECO:0007669"/>
    <property type="project" value="TreeGrafter"/>
</dbReference>
<dbReference type="PANTHER" id="PTHR30582">
    <property type="entry name" value="L,D-TRANSPEPTIDASE"/>
    <property type="match status" value="1"/>
</dbReference>
<keyword evidence="5 8" id="KW-0573">Peptidoglycan synthesis</keyword>
<dbReference type="InterPro" id="IPR050979">
    <property type="entry name" value="LD-transpeptidase"/>
</dbReference>
<dbReference type="GO" id="GO:0071555">
    <property type="term" value="P:cell wall organization"/>
    <property type="evidence" value="ECO:0007669"/>
    <property type="project" value="UniProtKB-UniRule"/>
</dbReference>
<accession>A0A9D2LUA4</accession>
<feature type="chain" id="PRO_5038672034" evidence="10">
    <location>
        <begin position="23"/>
        <end position="828"/>
    </location>
</feature>
<dbReference type="InterPro" id="IPR005490">
    <property type="entry name" value="LD_TPept_cat_dom"/>
</dbReference>
<keyword evidence="10" id="KW-0732">Signal</keyword>
<dbReference type="InterPro" id="IPR038063">
    <property type="entry name" value="Transpep_catalytic_dom"/>
</dbReference>
<dbReference type="GO" id="GO:0016740">
    <property type="term" value="F:transferase activity"/>
    <property type="evidence" value="ECO:0007669"/>
    <property type="project" value="UniProtKB-KW"/>
</dbReference>
<dbReference type="PROSITE" id="PS52029">
    <property type="entry name" value="LD_TPASE"/>
    <property type="match status" value="1"/>
</dbReference>
<evidence type="ECO:0000256" key="5">
    <source>
        <dbReference type="ARBA" id="ARBA00022984"/>
    </source>
</evidence>
<evidence type="ECO:0000313" key="12">
    <source>
        <dbReference type="EMBL" id="HJB29405.1"/>
    </source>
</evidence>
<feature type="active site" description="Nucleophile" evidence="8">
    <location>
        <position position="770"/>
    </location>
</feature>
<reference evidence="12" key="2">
    <citation type="submission" date="2021-04" db="EMBL/GenBank/DDBJ databases">
        <authorList>
            <person name="Gilroy R."/>
        </authorList>
    </citation>
    <scope>NUCLEOTIDE SEQUENCE</scope>
    <source>
        <strain evidence="12">ChiSjej1B19-5720</strain>
    </source>
</reference>
<dbReference type="PROSITE" id="PS51170">
    <property type="entry name" value="CW"/>
    <property type="match status" value="1"/>
</dbReference>
<dbReference type="Proteomes" id="UP000823842">
    <property type="component" value="Unassembled WGS sequence"/>
</dbReference>
<dbReference type="GO" id="GO:0018104">
    <property type="term" value="P:peptidoglycan-protein cross-linking"/>
    <property type="evidence" value="ECO:0007669"/>
    <property type="project" value="TreeGrafter"/>
</dbReference>
<dbReference type="EMBL" id="DWYZ01000213">
    <property type="protein sequence ID" value="HJB29405.1"/>
    <property type="molecule type" value="Genomic_DNA"/>
</dbReference>
<feature type="repeat" description="Cell wall-binding" evidence="7">
    <location>
        <begin position="570"/>
        <end position="589"/>
    </location>
</feature>
<evidence type="ECO:0000256" key="1">
    <source>
        <dbReference type="ARBA" id="ARBA00004752"/>
    </source>
</evidence>
<dbReference type="PANTHER" id="PTHR30582:SF2">
    <property type="entry name" value="L,D-TRANSPEPTIDASE YCIB-RELATED"/>
    <property type="match status" value="1"/>
</dbReference>
<keyword evidence="2" id="KW-0808">Transferase</keyword>
<evidence type="ECO:0000256" key="3">
    <source>
        <dbReference type="ARBA" id="ARBA00022737"/>
    </source>
</evidence>
<feature type="domain" description="L,D-TPase catalytic" evidence="11">
    <location>
        <begin position="667"/>
        <end position="793"/>
    </location>
</feature>
<dbReference type="SUPFAM" id="SSF69360">
    <property type="entry name" value="Cell wall binding repeat"/>
    <property type="match status" value="1"/>
</dbReference>
<name>A0A9D2LUA4_9FIRM</name>
<dbReference type="CDD" id="cd16913">
    <property type="entry name" value="YkuD_like"/>
    <property type="match status" value="1"/>
</dbReference>
<dbReference type="GO" id="GO:0008360">
    <property type="term" value="P:regulation of cell shape"/>
    <property type="evidence" value="ECO:0007669"/>
    <property type="project" value="UniProtKB-UniRule"/>
</dbReference>
<dbReference type="Pfam" id="PF03734">
    <property type="entry name" value="YkuD"/>
    <property type="match status" value="1"/>
</dbReference>
<dbReference type="GO" id="GO:0071972">
    <property type="term" value="F:peptidoglycan L,D-transpeptidase activity"/>
    <property type="evidence" value="ECO:0007669"/>
    <property type="project" value="TreeGrafter"/>
</dbReference>
<evidence type="ECO:0000256" key="6">
    <source>
        <dbReference type="ARBA" id="ARBA00023316"/>
    </source>
</evidence>
<organism evidence="12 13">
    <name type="scientific">Candidatus Blautia faecavium</name>
    <dbReference type="NCBI Taxonomy" id="2838487"/>
    <lineage>
        <taxon>Bacteria</taxon>
        <taxon>Bacillati</taxon>
        <taxon>Bacillota</taxon>
        <taxon>Clostridia</taxon>
        <taxon>Lachnospirales</taxon>
        <taxon>Lachnospiraceae</taxon>
        <taxon>Blautia</taxon>
    </lineage>
</organism>
<evidence type="ECO:0000256" key="2">
    <source>
        <dbReference type="ARBA" id="ARBA00022679"/>
    </source>
</evidence>
<comment type="caution">
    <text evidence="12">The sequence shown here is derived from an EMBL/GenBank/DDBJ whole genome shotgun (WGS) entry which is preliminary data.</text>
</comment>
<keyword evidence="3" id="KW-0677">Repeat</keyword>
<dbReference type="SUPFAM" id="SSF141523">
    <property type="entry name" value="L,D-transpeptidase catalytic domain-like"/>
    <property type="match status" value="1"/>
</dbReference>
<keyword evidence="6 8" id="KW-0961">Cell wall biogenesis/degradation</keyword>
<reference evidence="12" key="1">
    <citation type="journal article" date="2021" name="PeerJ">
        <title>Extensive microbial diversity within the chicken gut microbiome revealed by metagenomics and culture.</title>
        <authorList>
            <person name="Gilroy R."/>
            <person name="Ravi A."/>
            <person name="Getino M."/>
            <person name="Pursley I."/>
            <person name="Horton D.L."/>
            <person name="Alikhan N.F."/>
            <person name="Baker D."/>
            <person name="Gharbi K."/>
            <person name="Hall N."/>
            <person name="Watson M."/>
            <person name="Adriaenssens E.M."/>
            <person name="Foster-Nyarko E."/>
            <person name="Jarju S."/>
            <person name="Secka A."/>
            <person name="Antonio M."/>
            <person name="Oren A."/>
            <person name="Chaudhuri R.R."/>
            <person name="La Ragione R."/>
            <person name="Hildebrand F."/>
            <person name="Pallen M.J."/>
        </authorList>
    </citation>
    <scope>NUCLEOTIDE SEQUENCE</scope>
    <source>
        <strain evidence="12">ChiSjej1B19-5720</strain>
    </source>
</reference>
<evidence type="ECO:0000259" key="11">
    <source>
        <dbReference type="PROSITE" id="PS52029"/>
    </source>
</evidence>
<evidence type="ECO:0000256" key="8">
    <source>
        <dbReference type="PROSITE-ProRule" id="PRU01373"/>
    </source>
</evidence>
<protein>
    <submittedName>
        <fullName evidence="12">L,D-transpeptidase family protein</fullName>
    </submittedName>
</protein>
<dbReference type="InterPro" id="IPR018337">
    <property type="entry name" value="Cell_wall/Cho-bd_repeat"/>
</dbReference>
<feature type="compositionally biased region" description="Pro residues" evidence="9">
    <location>
        <begin position="106"/>
        <end position="116"/>
    </location>
</feature>
<dbReference type="Gene3D" id="2.40.440.10">
    <property type="entry name" value="L,D-transpeptidase catalytic domain-like"/>
    <property type="match status" value="1"/>
</dbReference>
<gene>
    <name evidence="12" type="ORF">IAA06_11510</name>
</gene>
<evidence type="ECO:0000256" key="4">
    <source>
        <dbReference type="ARBA" id="ARBA00022960"/>
    </source>
</evidence>
<dbReference type="Gene3D" id="2.10.270.10">
    <property type="entry name" value="Cholin Binding"/>
    <property type="match status" value="4"/>
</dbReference>
<keyword evidence="4 8" id="KW-0133">Cell shape</keyword>
<feature type="active site" description="Proton donor/acceptor" evidence="8">
    <location>
        <position position="742"/>
    </location>
</feature>
<evidence type="ECO:0000256" key="7">
    <source>
        <dbReference type="PROSITE-ProRule" id="PRU00591"/>
    </source>
</evidence>
<evidence type="ECO:0000313" key="13">
    <source>
        <dbReference type="Proteomes" id="UP000823842"/>
    </source>
</evidence>
<feature type="signal peptide" evidence="10">
    <location>
        <begin position="1"/>
        <end position="22"/>
    </location>
</feature>
<feature type="compositionally biased region" description="Acidic residues" evidence="9">
    <location>
        <begin position="91"/>
        <end position="103"/>
    </location>
</feature>
<sequence length="828" mass="91712">MKKKVVAVLLSTVLCVSMTAQAGAAAFSDGTEDTAAVIETSEATEEFTGGEVSDTTGEDSVSVPDGISEPEPTPTPAAPSVTPEPVITETPSEEPDQDVEVFEPAEPTPTPTPDVSPTPTVDPEEPDIFTSGDTAYGISVVTATEVDKEDWEQADPVNNRYKLRKADGTYYTSADGIVYIKTVEDKSAPSTDTDAHTGYAGYYMFDGEGYMLTGQQMISPGTPGYDLAAEEEFFFMDAVHASPLMGDGAVDVTNCSPLTTDMGQLKLKYWLWTGTAFRYYDSTGKFLTMAELKEIREAAGTYTGYYNINGYYYCMDENGVPRLGDVVIEDGTKPGTYYFQETPGENGIAGAMLRSQWHYRETSKGEQWRYFKSDGRLYERGIVATRLDTEIMGDSKYLLGAAGYIQKNKMLKAANGYYYASDENGRVLTNTMAKFGSARYYFSSDGRRVKWQNCWHRCPGAGNRFYYFGNTAGRVVEKKGWQKVTNTAGKMYGWFYFPSSGDHYTSRWLDGTYYFKENGQLASGLTEINGKTYFFKVSNASTRNGQMFKNTMISYRSKWYYAGPKGILAQNRWVKDNGNYYYFQDDFTMLTNEFVKRGDTYGYVDSSGKFCTGWVVISNAKNQVKYLNPNGKGFLTNTSRVIDGLRYYFDSNGYRRNDLTSIIKGPYYVEVDRVNGVMTIFDQGRTTPVKSIRVSVGLAGTPTPTGTYTLSRSLRWQPLMGPSWGQYGTHVEGAGQGGIFVHSVSGSYANSYSLPAAEYNKLGNPASHGCIRCCVADAKWVYDNCNGATIKIFDGTYKADEVFKGPLGRRALVPLYGSMNFDPTDPAI</sequence>
<evidence type="ECO:0000256" key="9">
    <source>
        <dbReference type="SAM" id="MobiDB-lite"/>
    </source>
</evidence>
<dbReference type="AlphaFoldDB" id="A0A9D2LUA4"/>
<proteinExistence type="predicted"/>